<dbReference type="SUPFAM" id="SSF53474">
    <property type="entry name" value="alpha/beta-Hydrolases"/>
    <property type="match status" value="1"/>
</dbReference>
<dbReference type="InterPro" id="IPR011701">
    <property type="entry name" value="MFS"/>
</dbReference>
<dbReference type="InterPro" id="IPR029058">
    <property type="entry name" value="AB_hydrolase_fold"/>
</dbReference>
<sequence length="950" mass="101778">MATQQDVEFKTIDGLTLRGRVLIAKEAGPGIVMCPGFNAVHQMVGLPSAALAFQQAGITALLYDPRTTGLSDGEPRNDIDPFKQIEDYSDALTFLSGHPMVDSARMGVWGMSLAGAVALCTASFDKRVRFVVGICPATQYQYSEGMLPKVLTKITKDRESQLKGNAPFYIPMLSDTGENPAGFNLGVDKEAAVRILSAQNELIPTRRALAPNHVNRTTIQSYHKLLMWNPAYMWKHLHTTPVMFVVPEFDQLVPADAQQRHFQLLPGPKKLHVQQGRGHMDILEGESLSELMKLQVEFIDDALKGRATVSTTINLDAAPADDTLRLLRPGSQASTMPSVKHDTDETPLTDTTNNNAPNAPIPPTSSAGTAIPVVSALTANLAASALSSNAFTALPSPLPPSAWPPPSPQRTRLQIAVIMTSLSAGVFVAALDVTIIATALPTIAGHFRSESGYTWIGSAYILANTATTPCWGKVSDIWGRKPILLLGLTVFFAGSVICSFAGSMGLFVAGRAVQGVGAGGLITLVNICIGDLFSLRDRGLYFGVISVVWAFASGVGPVLGGIFTERLTWRWCFYINLPITGVVFCLLYFALKLDAPETPIWEGLKAVDWTGSLLIVGSTLMLLLGLDFGGVSHPWNSATVICLLVFGICVGGLFVLNEWKVTNYPIIPLHLFRHWSGIASFSVCFCHGYVFMGDAYYMPLYFQAVLGASPLMSGVYLLPFILALTIMAALTGLYIQKTGKYIQAVYVGLVLMTLGIGLLIDLDVEANWGKLIVFQIIAGIGVGLNFEGPLLALQAISATQDVATATSTIGFVRSISTAISVVIGAVVFQNHMVREAPKLIAGLGPQVAKQLGGNAAANIGVIDALPPGQRIIARQALYQSLRMMWIMYVAFAALGLFAGLFIGVHPLSKEHKPVVLGLVRTDTNQSGVSGPPESTISQNISSGHEIIEMA</sequence>
<feature type="transmembrane region" description="Helical" evidence="10">
    <location>
        <begin position="638"/>
        <end position="659"/>
    </location>
</feature>
<dbReference type="PROSITE" id="PS50850">
    <property type="entry name" value="MFS"/>
    <property type="match status" value="1"/>
</dbReference>
<evidence type="ECO:0000256" key="3">
    <source>
        <dbReference type="ARBA" id="ARBA00022692"/>
    </source>
</evidence>
<comment type="similarity">
    <text evidence="2">Belongs to the major facilitator superfamily. TCR/Tet family.</text>
</comment>
<feature type="transmembrane region" description="Helical" evidence="10">
    <location>
        <begin position="515"/>
        <end position="533"/>
    </location>
</feature>
<feature type="transmembrane region" description="Helical" evidence="10">
    <location>
        <begin position="772"/>
        <end position="793"/>
    </location>
</feature>
<evidence type="ECO:0000256" key="10">
    <source>
        <dbReference type="SAM" id="Phobius"/>
    </source>
</evidence>
<comment type="subcellular location">
    <subcellularLocation>
        <location evidence="1">Vacuole membrane</location>
        <topology evidence="1">Multi-pass membrane protein</topology>
    </subcellularLocation>
</comment>
<dbReference type="FunFam" id="1.20.1720.10:FF:000014">
    <property type="entry name" value="MFS drug transporter, putative"/>
    <property type="match status" value="1"/>
</dbReference>
<evidence type="ECO:0000256" key="9">
    <source>
        <dbReference type="SAM" id="MobiDB-lite"/>
    </source>
</evidence>
<accession>A0A1W5D9L8</accession>
<feature type="transmembrane region" description="Helical" evidence="10">
    <location>
        <begin position="741"/>
        <end position="760"/>
    </location>
</feature>
<dbReference type="Gene3D" id="1.20.1250.20">
    <property type="entry name" value="MFS general substrate transporter like domains"/>
    <property type="match status" value="1"/>
</dbReference>
<feature type="transmembrane region" description="Helical" evidence="10">
    <location>
        <begin position="483"/>
        <end position="509"/>
    </location>
</feature>
<feature type="transmembrane region" description="Helical" evidence="10">
    <location>
        <begin position="540"/>
        <end position="562"/>
    </location>
</feature>
<evidence type="ECO:0000256" key="2">
    <source>
        <dbReference type="ARBA" id="ARBA00007520"/>
    </source>
</evidence>
<feature type="transmembrane region" description="Helical" evidence="10">
    <location>
        <begin position="568"/>
        <end position="591"/>
    </location>
</feature>
<dbReference type="GO" id="GO:0022857">
    <property type="term" value="F:transmembrane transporter activity"/>
    <property type="evidence" value="ECO:0007669"/>
    <property type="project" value="InterPro"/>
</dbReference>
<evidence type="ECO:0000256" key="6">
    <source>
        <dbReference type="ARBA" id="ARBA00057269"/>
    </source>
</evidence>
<keyword evidence="5 10" id="KW-0472">Membrane</keyword>
<keyword evidence="3 10" id="KW-0812">Transmembrane</keyword>
<keyword evidence="13" id="KW-1185">Reference proteome</keyword>
<dbReference type="AlphaFoldDB" id="A0A1W5D9L8"/>
<feature type="compositionally biased region" description="Low complexity" evidence="9">
    <location>
        <begin position="346"/>
        <end position="358"/>
    </location>
</feature>
<evidence type="ECO:0000256" key="4">
    <source>
        <dbReference type="ARBA" id="ARBA00022989"/>
    </source>
</evidence>
<feature type="transmembrane region" description="Helical" evidence="10">
    <location>
        <begin position="671"/>
        <end position="691"/>
    </location>
</feature>
<reference evidence="13" key="1">
    <citation type="submission" date="2017-03" db="EMBL/GenBank/DDBJ databases">
        <authorList>
            <person name="Sharma R."/>
            <person name="Thines M."/>
        </authorList>
    </citation>
    <scope>NUCLEOTIDE SEQUENCE [LARGE SCALE GENOMIC DNA]</scope>
</reference>
<dbReference type="FunFam" id="1.20.1250.20:FF:000196">
    <property type="entry name" value="MFS toxin efflux pump (AflT)"/>
    <property type="match status" value="1"/>
</dbReference>
<dbReference type="SUPFAM" id="SSF103473">
    <property type="entry name" value="MFS general substrate transporter"/>
    <property type="match status" value="1"/>
</dbReference>
<evidence type="ECO:0000256" key="5">
    <source>
        <dbReference type="ARBA" id="ARBA00023136"/>
    </source>
</evidence>
<dbReference type="Gene3D" id="3.40.50.1820">
    <property type="entry name" value="alpha/beta hydrolase"/>
    <property type="match status" value="1"/>
</dbReference>
<dbReference type="Gene3D" id="1.20.1720.10">
    <property type="entry name" value="Multidrug resistance protein D"/>
    <property type="match status" value="1"/>
</dbReference>
<dbReference type="PRINTS" id="PR01036">
    <property type="entry name" value="TCRTETB"/>
</dbReference>
<evidence type="ECO:0000313" key="13">
    <source>
        <dbReference type="Proteomes" id="UP000192927"/>
    </source>
</evidence>
<dbReference type="Proteomes" id="UP000192927">
    <property type="component" value="Unassembled WGS sequence"/>
</dbReference>
<dbReference type="InterPro" id="IPR014940">
    <property type="entry name" value="BAAT_C"/>
</dbReference>
<keyword evidence="4 10" id="KW-1133">Transmembrane helix</keyword>
<dbReference type="CDD" id="cd17502">
    <property type="entry name" value="MFS_Azr1_MDR_like"/>
    <property type="match status" value="1"/>
</dbReference>
<proteinExistence type="inferred from homology"/>
<feature type="transmembrane region" description="Helical" evidence="10">
    <location>
        <begin position="885"/>
        <end position="904"/>
    </location>
</feature>
<evidence type="ECO:0000259" key="11">
    <source>
        <dbReference type="PROSITE" id="PS50850"/>
    </source>
</evidence>
<dbReference type="Pfam" id="PF08840">
    <property type="entry name" value="BAAT_C"/>
    <property type="match status" value="1"/>
</dbReference>
<evidence type="ECO:0000256" key="8">
    <source>
        <dbReference type="ARBA" id="ARBA00083178"/>
    </source>
</evidence>
<feature type="transmembrane region" description="Helical" evidence="10">
    <location>
        <begin position="603"/>
        <end position="626"/>
    </location>
</feature>
<protein>
    <recommendedName>
        <fullName evidence="7">Efflux pump dotC</fullName>
    </recommendedName>
    <alternativeName>
        <fullName evidence="8">Dothistromin biosynthesis protein C</fullName>
    </alternativeName>
</protein>
<feature type="transmembrane region" description="Helical" evidence="10">
    <location>
        <begin position="805"/>
        <end position="828"/>
    </location>
</feature>
<dbReference type="Gene3D" id="1.10.10.800">
    <property type="match status" value="1"/>
</dbReference>
<dbReference type="InterPro" id="IPR036259">
    <property type="entry name" value="MFS_trans_sf"/>
</dbReference>
<name>A0A1W5D9L8_9LECA</name>
<feature type="transmembrane region" description="Helical" evidence="10">
    <location>
        <begin position="452"/>
        <end position="471"/>
    </location>
</feature>
<dbReference type="GO" id="GO:0005886">
    <property type="term" value="C:plasma membrane"/>
    <property type="evidence" value="ECO:0007669"/>
    <property type="project" value="TreeGrafter"/>
</dbReference>
<feature type="transmembrane region" description="Helical" evidence="10">
    <location>
        <begin position="415"/>
        <end position="440"/>
    </location>
</feature>
<dbReference type="EMBL" id="FWEW01003564">
    <property type="protein sequence ID" value="SLM39833.1"/>
    <property type="molecule type" value="Genomic_DNA"/>
</dbReference>
<dbReference type="GO" id="GO:0005774">
    <property type="term" value="C:vacuolar membrane"/>
    <property type="evidence" value="ECO:0007669"/>
    <property type="project" value="UniProtKB-SubCell"/>
</dbReference>
<dbReference type="InterPro" id="IPR020846">
    <property type="entry name" value="MFS_dom"/>
</dbReference>
<dbReference type="Pfam" id="PF07690">
    <property type="entry name" value="MFS_1"/>
    <property type="match status" value="1"/>
</dbReference>
<evidence type="ECO:0000313" key="12">
    <source>
        <dbReference type="EMBL" id="SLM39833.1"/>
    </source>
</evidence>
<dbReference type="PANTHER" id="PTHR23501">
    <property type="entry name" value="MAJOR FACILITATOR SUPERFAMILY"/>
    <property type="match status" value="1"/>
</dbReference>
<feature type="region of interest" description="Disordered" evidence="9">
    <location>
        <begin position="328"/>
        <end position="364"/>
    </location>
</feature>
<dbReference type="PANTHER" id="PTHR23501:SF102">
    <property type="entry name" value="DRUG TRANSPORTER, PUTATIVE (AFU_ORTHOLOGUE AFUA_3G08530)-RELATED"/>
    <property type="match status" value="1"/>
</dbReference>
<evidence type="ECO:0000256" key="1">
    <source>
        <dbReference type="ARBA" id="ARBA00004128"/>
    </source>
</evidence>
<organism evidence="12 13">
    <name type="scientific">Lasallia pustulata</name>
    <dbReference type="NCBI Taxonomy" id="136370"/>
    <lineage>
        <taxon>Eukaryota</taxon>
        <taxon>Fungi</taxon>
        <taxon>Dikarya</taxon>
        <taxon>Ascomycota</taxon>
        <taxon>Pezizomycotina</taxon>
        <taxon>Lecanoromycetes</taxon>
        <taxon>OSLEUM clade</taxon>
        <taxon>Umbilicariomycetidae</taxon>
        <taxon>Umbilicariales</taxon>
        <taxon>Umbilicariaceae</taxon>
        <taxon>Lasallia</taxon>
    </lineage>
</organism>
<feature type="domain" description="Major facilitator superfamily (MFS) profile" evidence="11">
    <location>
        <begin position="418"/>
        <end position="907"/>
    </location>
</feature>
<feature type="transmembrane region" description="Helical" evidence="10">
    <location>
        <begin position="711"/>
        <end position="734"/>
    </location>
</feature>
<evidence type="ECO:0000256" key="7">
    <source>
        <dbReference type="ARBA" id="ARBA00069956"/>
    </source>
</evidence>
<comment type="function">
    <text evidence="6">Efflux pump; part of the gene cluster that mediates the biosynthesis of dothistromin (DOTH), a polyketide toxin very similar in structure to the aflatoxin precursor, versicolorin B. One function of dotC may be to transport early-stage dothistromin biosynthetic intermediates from the cytoplasm into vacuoles, thereby affecting the rate of dothistromin production.</text>
</comment>